<accession>A0A285X8F2</accession>
<reference evidence="2" key="1">
    <citation type="submission" date="2017-09" db="EMBL/GenBank/DDBJ databases">
        <authorList>
            <person name="Varghese N."/>
            <person name="Submissions S."/>
        </authorList>
    </citation>
    <scope>NUCLEOTIDE SEQUENCE [LARGE SCALE GENOMIC DNA]</scope>
    <source>
        <strain evidence="2">CGMCC 1.12641</strain>
    </source>
</reference>
<dbReference type="Pfam" id="PF14595">
    <property type="entry name" value="Thioredoxin_9"/>
    <property type="match status" value="1"/>
</dbReference>
<dbReference type="Gene3D" id="3.40.30.10">
    <property type="entry name" value="Glutaredoxin"/>
    <property type="match status" value="1"/>
</dbReference>
<dbReference type="CDD" id="cd01659">
    <property type="entry name" value="TRX_superfamily"/>
    <property type="match status" value="1"/>
</dbReference>
<dbReference type="GO" id="GO:0016853">
    <property type="term" value="F:isomerase activity"/>
    <property type="evidence" value="ECO:0007669"/>
    <property type="project" value="UniProtKB-KW"/>
</dbReference>
<dbReference type="InterPro" id="IPR036249">
    <property type="entry name" value="Thioredoxin-like_sf"/>
</dbReference>
<dbReference type="AlphaFoldDB" id="A0A285X8F2"/>
<dbReference type="EMBL" id="OCMF01000006">
    <property type="protein sequence ID" value="SOC81592.1"/>
    <property type="molecule type" value="Genomic_DNA"/>
</dbReference>
<gene>
    <name evidence="1" type="ORF">SAMN06296241_3171</name>
</gene>
<name>A0A285X8F2_9FLAO</name>
<evidence type="ECO:0000313" key="1">
    <source>
        <dbReference type="EMBL" id="SOC81592.1"/>
    </source>
</evidence>
<dbReference type="SUPFAM" id="SSF52833">
    <property type="entry name" value="Thioredoxin-like"/>
    <property type="match status" value="1"/>
</dbReference>
<proteinExistence type="predicted"/>
<dbReference type="Proteomes" id="UP000219193">
    <property type="component" value="Unassembled WGS sequence"/>
</dbReference>
<protein>
    <submittedName>
        <fullName evidence="1">Thiol-disulfide isomerase or thioredoxin</fullName>
    </submittedName>
</protein>
<sequence>MKEYLAQGLEDSMNYMEYMDLMNKLVLTQSTTGETDKERIEFTALNYKRSLRLNKTIQLTEAETAIFGELQTRQIWLLITESWCGDAAQTLPVLNKIAEASENIELRVVLRDEHPQLMDHFLTNGTRSIPKLVILNPDLEVMASWGPRTAAATQLVTDYKEQFGKIDAAFKSQLQIWYNKDKGISIINELTAVVQNIEKQEEVLLKIDG</sequence>
<keyword evidence="1" id="KW-0413">Isomerase</keyword>
<dbReference type="OrthoDB" id="6120799at2"/>
<keyword evidence="2" id="KW-1185">Reference proteome</keyword>
<evidence type="ECO:0000313" key="2">
    <source>
        <dbReference type="Proteomes" id="UP000219193"/>
    </source>
</evidence>
<dbReference type="RefSeq" id="WP_097057374.1">
    <property type="nucleotide sequence ID" value="NZ_OCMF01000006.1"/>
</dbReference>
<organism evidence="1 2">
    <name type="scientific">Salinimicrobium sediminis</name>
    <dbReference type="NCBI Taxonomy" id="1343891"/>
    <lineage>
        <taxon>Bacteria</taxon>
        <taxon>Pseudomonadati</taxon>
        <taxon>Bacteroidota</taxon>
        <taxon>Flavobacteriia</taxon>
        <taxon>Flavobacteriales</taxon>
        <taxon>Flavobacteriaceae</taxon>
        <taxon>Salinimicrobium</taxon>
    </lineage>
</organism>